<dbReference type="InterPro" id="IPR008972">
    <property type="entry name" value="Cupredoxin"/>
</dbReference>
<evidence type="ECO:0000256" key="4">
    <source>
        <dbReference type="SAM" id="SignalP"/>
    </source>
</evidence>
<dbReference type="Gene3D" id="2.60.40.420">
    <property type="entry name" value="Cupredoxins - blue copper proteins"/>
    <property type="match status" value="1"/>
</dbReference>
<keyword evidence="2" id="KW-0479">Metal-binding</keyword>
<dbReference type="PANTHER" id="PTHR42838:SF2">
    <property type="entry name" value="NITROUS-OXIDE REDUCTASE"/>
    <property type="match status" value="1"/>
</dbReference>
<dbReference type="PROSITE" id="PS51257">
    <property type="entry name" value="PROKAR_LIPOPROTEIN"/>
    <property type="match status" value="1"/>
</dbReference>
<dbReference type="Proteomes" id="UP000243688">
    <property type="component" value="Unassembled WGS sequence"/>
</dbReference>
<organism evidence="6 7">
    <name type="scientific">Candidatus Reconcilbacillus cellulovorans</name>
    <dbReference type="NCBI Taxonomy" id="1906605"/>
    <lineage>
        <taxon>Bacteria</taxon>
        <taxon>Bacillati</taxon>
        <taxon>Bacillota</taxon>
        <taxon>Bacilli</taxon>
        <taxon>Bacillales</taxon>
        <taxon>Paenibacillaceae</taxon>
        <taxon>Candidatus Reconcilbacillus</taxon>
    </lineage>
</organism>
<evidence type="ECO:0000313" key="7">
    <source>
        <dbReference type="Proteomes" id="UP000243688"/>
    </source>
</evidence>
<evidence type="ECO:0000256" key="2">
    <source>
        <dbReference type="ARBA" id="ARBA00022723"/>
    </source>
</evidence>
<proteinExistence type="predicted"/>
<dbReference type="EMBL" id="MOXJ01000025">
    <property type="protein sequence ID" value="PDO09867.1"/>
    <property type="molecule type" value="Genomic_DNA"/>
</dbReference>
<evidence type="ECO:0000256" key="1">
    <source>
        <dbReference type="ARBA" id="ARBA00004196"/>
    </source>
</evidence>
<sequence length="129" mass="13610">MKRILLFAVLVASAVAMAACGASSSGSKPPTNQDQGAVMAEPASEIVIKASNFKFDMAEYKVKKGQPVKLTLQNVEGVHGVTISGVNLNLKAGKTVEYTFDKAGTYDIVCNIYCGAGHAQMRAKLTVVE</sequence>
<feature type="domain" description="EfeO-type cupredoxin-like" evidence="5">
    <location>
        <begin position="25"/>
        <end position="127"/>
    </location>
</feature>
<comment type="subcellular location">
    <subcellularLocation>
        <location evidence="1">Cell envelope</location>
    </subcellularLocation>
</comment>
<feature type="chain" id="PRO_5039163931" description="EfeO-type cupredoxin-like domain-containing protein" evidence="4">
    <location>
        <begin position="19"/>
        <end position="129"/>
    </location>
</feature>
<keyword evidence="3" id="KW-0186">Copper</keyword>
<reference evidence="6 7" key="1">
    <citation type="submission" date="2016-12" db="EMBL/GenBank/DDBJ databases">
        <title>Candidatus Reconcilibacillus cellulovorans genome.</title>
        <authorList>
            <person name="Kolinko S."/>
            <person name="Wu Y.-W."/>
            <person name="Tachea F."/>
            <person name="Denzel E."/>
            <person name="Hiras J."/>
            <person name="Baecker N."/>
            <person name="Chan L.J."/>
            <person name="Eichorst S.A."/>
            <person name="Frey D."/>
            <person name="Adams P.D."/>
            <person name="Pray T."/>
            <person name="Tanjore D."/>
            <person name="Petzold C.J."/>
            <person name="Gladden J.M."/>
            <person name="Simmons B.A."/>
            <person name="Singer S.W."/>
        </authorList>
    </citation>
    <scope>NUCLEOTIDE SEQUENCE [LARGE SCALE GENOMIC DNA]</scope>
    <source>
        <strain evidence="6">JTherm</strain>
    </source>
</reference>
<keyword evidence="4" id="KW-0732">Signal</keyword>
<name>A0A2A6DZE0_9BACL</name>
<accession>A0A2A6DZE0</accession>
<evidence type="ECO:0000313" key="6">
    <source>
        <dbReference type="EMBL" id="PDO09867.1"/>
    </source>
</evidence>
<feature type="signal peptide" evidence="4">
    <location>
        <begin position="1"/>
        <end position="18"/>
    </location>
</feature>
<evidence type="ECO:0000256" key="3">
    <source>
        <dbReference type="ARBA" id="ARBA00023008"/>
    </source>
</evidence>
<dbReference type="AlphaFoldDB" id="A0A2A6DZE0"/>
<dbReference type="GO" id="GO:0046872">
    <property type="term" value="F:metal ion binding"/>
    <property type="evidence" value="ECO:0007669"/>
    <property type="project" value="UniProtKB-KW"/>
</dbReference>
<comment type="caution">
    <text evidence="6">The sequence shown here is derived from an EMBL/GenBank/DDBJ whole genome shotgun (WGS) entry which is preliminary data.</text>
</comment>
<gene>
    <name evidence="6" type="ORF">BLM47_10220</name>
</gene>
<dbReference type="GO" id="GO:0030313">
    <property type="term" value="C:cell envelope"/>
    <property type="evidence" value="ECO:0007669"/>
    <property type="project" value="UniProtKB-SubCell"/>
</dbReference>
<evidence type="ECO:0000259" key="5">
    <source>
        <dbReference type="Pfam" id="PF13473"/>
    </source>
</evidence>
<dbReference type="PANTHER" id="PTHR42838">
    <property type="entry name" value="CYTOCHROME C OXIDASE SUBUNIT II"/>
    <property type="match status" value="1"/>
</dbReference>
<protein>
    <recommendedName>
        <fullName evidence="5">EfeO-type cupredoxin-like domain-containing protein</fullName>
    </recommendedName>
</protein>
<dbReference type="InterPro" id="IPR051403">
    <property type="entry name" value="NosZ/Cyto_c_oxidase_sub2"/>
</dbReference>
<dbReference type="InterPro" id="IPR028096">
    <property type="entry name" value="EfeO_Cupredoxin"/>
</dbReference>
<dbReference type="SUPFAM" id="SSF49503">
    <property type="entry name" value="Cupredoxins"/>
    <property type="match status" value="1"/>
</dbReference>
<dbReference type="Pfam" id="PF13473">
    <property type="entry name" value="Cupredoxin_1"/>
    <property type="match status" value="1"/>
</dbReference>